<comment type="pathway">
    <text evidence="5">Nucleotide-sugar biosynthesis; ADP-L-glycero-beta-D-manno-heptose biosynthesis; ADP-L-glycero-beta-D-manno-heptose from D-glycero-beta-D-manno-heptose 7-phosphate: step 2/4.</text>
</comment>
<comment type="catalytic activity">
    <reaction evidence="1">
        <text>D-glycero-beta-D-manno-heptose 1,7-bisphosphate + H2O = D-glycero-beta-D-manno-heptose 1-phosphate + phosphate</text>
        <dbReference type="Rhea" id="RHEA:28518"/>
        <dbReference type="ChEBI" id="CHEBI:15377"/>
        <dbReference type="ChEBI" id="CHEBI:43474"/>
        <dbReference type="ChEBI" id="CHEBI:60208"/>
        <dbReference type="ChEBI" id="CHEBI:61593"/>
        <dbReference type="EC" id="3.1.3.82"/>
    </reaction>
</comment>
<dbReference type="Pfam" id="PF13242">
    <property type="entry name" value="Hydrolase_like"/>
    <property type="match status" value="1"/>
</dbReference>
<dbReference type="EMBL" id="MARB01000002">
    <property type="protein sequence ID" value="ODJ89268.1"/>
    <property type="molecule type" value="Genomic_DNA"/>
</dbReference>
<keyword evidence="8 17" id="KW-0479">Metal-binding</keyword>
<dbReference type="GO" id="GO:0034200">
    <property type="term" value="F:D-glycero-beta-D-manno-heptose 1,7-bisphosphate 7-phosphatase activity"/>
    <property type="evidence" value="ECO:0007669"/>
    <property type="project" value="UniProtKB-EC"/>
</dbReference>
<feature type="binding site" evidence="17">
    <location>
        <position position="97"/>
    </location>
    <ligand>
        <name>Zn(2+)</name>
        <dbReference type="ChEBI" id="CHEBI:29105"/>
    </ligand>
</feature>
<evidence type="ECO:0000256" key="12">
    <source>
        <dbReference type="ARBA" id="ARBA00023277"/>
    </source>
</evidence>
<dbReference type="Gene3D" id="3.40.50.1000">
    <property type="entry name" value="HAD superfamily/HAD-like"/>
    <property type="match status" value="1"/>
</dbReference>
<evidence type="ECO:0000256" key="1">
    <source>
        <dbReference type="ARBA" id="ARBA00001226"/>
    </source>
</evidence>
<gene>
    <name evidence="18" type="ORF">CODIS_03670</name>
</gene>
<comment type="similarity">
    <text evidence="13 14">Belongs to the gmhB family.</text>
</comment>
<keyword evidence="19" id="KW-1185">Reference proteome</keyword>
<keyword evidence="10 17" id="KW-0862">Zinc</keyword>
<evidence type="ECO:0000256" key="17">
    <source>
        <dbReference type="PIRSR" id="PIRSR004682-4"/>
    </source>
</evidence>
<keyword evidence="9 14" id="KW-0378">Hydrolase</keyword>
<comment type="subunit">
    <text evidence="6">Monomer.</text>
</comment>
<dbReference type="OrthoDB" id="9788272at2"/>
<dbReference type="AlphaFoldDB" id="A0A7Z0VP18"/>
<name>A0A7Z0VP18_9GAMM</name>
<feature type="binding site" evidence="17">
    <location>
        <position position="91"/>
    </location>
    <ligand>
        <name>Zn(2+)</name>
        <dbReference type="ChEBI" id="CHEBI:29105"/>
    </ligand>
</feature>
<sequence>MKLVILDRDGVINQDSDAYIKSPDEWIPIDNSLRAIAKLSRAGYRVFVATNQSGLARGLFDIETLNAIHQKMIDAVQAVGGSIEAILFCPHGPEDHCDCRKPKTGLYEEIGLRTQQSLKEVPVIGDSLRDIQAAISIKAYPILVRTGNGEKTVEKLRATYPQVPVFKDLFSVTEHLIEQQRTNQ</sequence>
<evidence type="ECO:0000256" key="4">
    <source>
        <dbReference type="ARBA" id="ARBA00004496"/>
    </source>
</evidence>
<dbReference type="GO" id="GO:0005737">
    <property type="term" value="C:cytoplasm"/>
    <property type="evidence" value="ECO:0007669"/>
    <property type="project" value="UniProtKB-SubCell"/>
</dbReference>
<organism evidence="18 19">
    <name type="scientific">Candidatus Thiodiazotropha endolucinida</name>
    <dbReference type="NCBI Taxonomy" id="1655433"/>
    <lineage>
        <taxon>Bacteria</taxon>
        <taxon>Pseudomonadati</taxon>
        <taxon>Pseudomonadota</taxon>
        <taxon>Gammaproteobacteria</taxon>
        <taxon>Chromatiales</taxon>
        <taxon>Sedimenticolaceae</taxon>
        <taxon>Candidatus Thiodiazotropha</taxon>
    </lineage>
</organism>
<comment type="subcellular location">
    <subcellularLocation>
        <location evidence="4 14">Cytoplasm</location>
    </subcellularLocation>
</comment>
<dbReference type="RefSeq" id="WP_069121010.1">
    <property type="nucleotide sequence ID" value="NZ_MARB01000002.1"/>
</dbReference>
<dbReference type="SUPFAM" id="SSF56784">
    <property type="entry name" value="HAD-like"/>
    <property type="match status" value="1"/>
</dbReference>
<feature type="active site" description="Nucleophile" evidence="15">
    <location>
        <position position="7"/>
    </location>
</feature>
<dbReference type="InterPro" id="IPR006543">
    <property type="entry name" value="Histidinol-phos"/>
</dbReference>
<feature type="site" description="Stabilizes the phosphoryl group" evidence="16">
    <location>
        <position position="101"/>
    </location>
</feature>
<evidence type="ECO:0000256" key="8">
    <source>
        <dbReference type="ARBA" id="ARBA00022723"/>
    </source>
</evidence>
<evidence type="ECO:0000256" key="9">
    <source>
        <dbReference type="ARBA" id="ARBA00022801"/>
    </source>
</evidence>
<dbReference type="GO" id="GO:0046872">
    <property type="term" value="F:metal ion binding"/>
    <property type="evidence" value="ECO:0007669"/>
    <property type="project" value="UniProtKB-KW"/>
</dbReference>
<feature type="binding site" evidence="17">
    <location>
        <position position="9"/>
    </location>
    <ligand>
        <name>Mg(2+)</name>
        <dbReference type="ChEBI" id="CHEBI:18420"/>
    </ligand>
</feature>
<comment type="caution">
    <text evidence="18">The sequence shown here is derived from an EMBL/GenBank/DDBJ whole genome shotgun (WGS) entry which is preliminary data.</text>
</comment>
<dbReference type="InterPro" id="IPR004446">
    <property type="entry name" value="Heptose_bisP_phosphatase"/>
</dbReference>
<evidence type="ECO:0000256" key="13">
    <source>
        <dbReference type="ARBA" id="ARBA00061616"/>
    </source>
</evidence>
<feature type="site" description="Contributes to substrate recognition" evidence="16">
    <location>
        <position position="100"/>
    </location>
</feature>
<dbReference type="Proteomes" id="UP000094769">
    <property type="component" value="Unassembled WGS sequence"/>
</dbReference>
<feature type="binding site" evidence="17">
    <location>
        <position position="7"/>
    </location>
    <ligand>
        <name>Mg(2+)</name>
        <dbReference type="ChEBI" id="CHEBI:18420"/>
    </ligand>
</feature>
<dbReference type="PANTHER" id="PTHR42891">
    <property type="entry name" value="D-GLYCERO-BETA-D-MANNO-HEPTOSE-1,7-BISPHOSPHATE 7-PHOSPHATASE"/>
    <property type="match status" value="1"/>
</dbReference>
<feature type="binding site" evidence="17">
    <location>
        <position position="99"/>
    </location>
    <ligand>
        <name>Zn(2+)</name>
        <dbReference type="ChEBI" id="CHEBI:29105"/>
    </ligand>
</feature>
<dbReference type="NCBIfam" id="TIGR01656">
    <property type="entry name" value="Histidinol-ppas"/>
    <property type="match status" value="1"/>
</dbReference>
<dbReference type="EC" id="3.1.3.-" evidence="14"/>
<feature type="active site" description="Proton donor" evidence="15">
    <location>
        <position position="9"/>
    </location>
</feature>
<evidence type="ECO:0000256" key="16">
    <source>
        <dbReference type="PIRSR" id="PIRSR004682-3"/>
    </source>
</evidence>
<dbReference type="InterPro" id="IPR006549">
    <property type="entry name" value="HAD-SF_hydro_IIIA"/>
</dbReference>
<evidence type="ECO:0000256" key="7">
    <source>
        <dbReference type="ARBA" id="ARBA00022490"/>
    </source>
</evidence>
<evidence type="ECO:0000256" key="6">
    <source>
        <dbReference type="ARBA" id="ARBA00011245"/>
    </source>
</evidence>
<keyword evidence="7 14" id="KW-0963">Cytoplasm</keyword>
<evidence type="ECO:0000256" key="14">
    <source>
        <dbReference type="PIRNR" id="PIRNR004682"/>
    </source>
</evidence>
<evidence type="ECO:0000313" key="19">
    <source>
        <dbReference type="Proteomes" id="UP000094769"/>
    </source>
</evidence>
<evidence type="ECO:0000256" key="2">
    <source>
        <dbReference type="ARBA" id="ARBA00001946"/>
    </source>
</evidence>
<evidence type="ECO:0000256" key="3">
    <source>
        <dbReference type="ARBA" id="ARBA00001947"/>
    </source>
</evidence>
<comment type="cofactor">
    <cofactor evidence="2 17">
        <name>Mg(2+)</name>
        <dbReference type="ChEBI" id="CHEBI:18420"/>
    </cofactor>
</comment>
<dbReference type="GO" id="GO:0005975">
    <property type="term" value="P:carbohydrate metabolic process"/>
    <property type="evidence" value="ECO:0007669"/>
    <property type="project" value="InterPro"/>
</dbReference>
<feature type="binding site" evidence="17">
    <location>
        <position position="126"/>
    </location>
    <ligand>
        <name>Mg(2+)</name>
        <dbReference type="ChEBI" id="CHEBI:18420"/>
    </ligand>
</feature>
<dbReference type="CDD" id="cd07503">
    <property type="entry name" value="HAD_HisB-N"/>
    <property type="match status" value="1"/>
</dbReference>
<comment type="cofactor">
    <cofactor evidence="3 17">
        <name>Zn(2+)</name>
        <dbReference type="ChEBI" id="CHEBI:29105"/>
    </cofactor>
</comment>
<dbReference type="PANTHER" id="PTHR42891:SF1">
    <property type="entry name" value="D-GLYCERO-BETA-D-MANNO-HEPTOSE-1,7-BISPHOSPHATE 7-PHOSPHATASE"/>
    <property type="match status" value="1"/>
</dbReference>
<dbReference type="InterPro" id="IPR036412">
    <property type="entry name" value="HAD-like_sf"/>
</dbReference>
<dbReference type="FunFam" id="3.40.50.1000:FF:000168">
    <property type="entry name" value="D,D-heptose 1,7-bisphosphate phosphatase"/>
    <property type="match status" value="1"/>
</dbReference>
<dbReference type="PIRSF" id="PIRSF004682">
    <property type="entry name" value="GmhB"/>
    <property type="match status" value="1"/>
</dbReference>
<evidence type="ECO:0000256" key="5">
    <source>
        <dbReference type="ARBA" id="ARBA00004708"/>
    </source>
</evidence>
<dbReference type="InterPro" id="IPR023214">
    <property type="entry name" value="HAD_sf"/>
</dbReference>
<evidence type="ECO:0000256" key="15">
    <source>
        <dbReference type="PIRSR" id="PIRSR004682-1"/>
    </source>
</evidence>
<reference evidence="18 19" key="1">
    <citation type="submission" date="2016-06" db="EMBL/GenBank/DDBJ databases">
        <title>Genome sequence of endosymbiont of Candidatus Endolucinida thiodiazotropha.</title>
        <authorList>
            <person name="Poehlein A."/>
            <person name="Koenig S."/>
            <person name="Heiden S.E."/>
            <person name="Thuermer A."/>
            <person name="Voget S."/>
            <person name="Daniel R."/>
            <person name="Markert S."/>
            <person name="Gros O."/>
            <person name="Schweder T."/>
        </authorList>
    </citation>
    <scope>NUCLEOTIDE SEQUENCE [LARGE SCALE GENOMIC DNA]</scope>
    <source>
        <strain evidence="18 19">COS</strain>
    </source>
</reference>
<dbReference type="NCBIfam" id="TIGR01662">
    <property type="entry name" value="HAD-SF-IIIA"/>
    <property type="match status" value="1"/>
</dbReference>
<proteinExistence type="inferred from homology"/>
<evidence type="ECO:0000256" key="11">
    <source>
        <dbReference type="ARBA" id="ARBA00022842"/>
    </source>
</evidence>
<evidence type="ECO:0000313" key="18">
    <source>
        <dbReference type="EMBL" id="ODJ89268.1"/>
    </source>
</evidence>
<feature type="binding site" evidence="17">
    <location>
        <position position="89"/>
    </location>
    <ligand>
        <name>Zn(2+)</name>
        <dbReference type="ChEBI" id="CHEBI:29105"/>
    </ligand>
</feature>
<feature type="site" description="Stabilizes the phosphoryl group" evidence="16">
    <location>
        <position position="50"/>
    </location>
</feature>
<keyword evidence="11 17" id="KW-0460">Magnesium</keyword>
<dbReference type="NCBIfam" id="NF006506">
    <property type="entry name" value="PRK08942.1"/>
    <property type="match status" value="1"/>
</dbReference>
<keyword evidence="12 14" id="KW-0119">Carbohydrate metabolism</keyword>
<evidence type="ECO:0000256" key="10">
    <source>
        <dbReference type="ARBA" id="ARBA00022833"/>
    </source>
</evidence>
<protein>
    <recommendedName>
        <fullName evidence="14">D,D-heptose 1,7-bisphosphate phosphatase</fullName>
        <ecNumber evidence="14">3.1.3.-</ecNumber>
    </recommendedName>
</protein>
<accession>A0A7Z0VP18</accession>